<evidence type="ECO:0000313" key="2">
    <source>
        <dbReference type="EMBL" id="MDU0339932.1"/>
    </source>
</evidence>
<accession>A0ABU3S590</accession>
<reference evidence="2 3" key="1">
    <citation type="submission" date="2023-09" db="EMBL/GenBank/DDBJ databases">
        <title>Whole genome shotgun sequencing (WGS) of Bosea sp. ZW T0_25, isolated from stored onions (Allium cepa).</title>
        <authorList>
            <person name="Stoll D.A."/>
            <person name="Huch M."/>
        </authorList>
    </citation>
    <scope>NUCLEOTIDE SEQUENCE [LARGE SCALE GENOMIC DNA]</scope>
    <source>
        <strain evidence="2 3">ZW T0_25</strain>
    </source>
</reference>
<dbReference type="EMBL" id="JAWDID010000009">
    <property type="protein sequence ID" value="MDU0339932.1"/>
    <property type="molecule type" value="Genomic_DNA"/>
</dbReference>
<feature type="signal peptide" evidence="1">
    <location>
        <begin position="1"/>
        <end position="21"/>
    </location>
</feature>
<gene>
    <name evidence="2" type="ORF">RKE40_08570</name>
</gene>
<evidence type="ECO:0000313" key="3">
    <source>
        <dbReference type="Proteomes" id="UP001254257"/>
    </source>
</evidence>
<dbReference type="Proteomes" id="UP001254257">
    <property type="component" value="Unassembled WGS sequence"/>
</dbReference>
<keyword evidence="1" id="KW-0732">Signal</keyword>
<proteinExistence type="predicted"/>
<dbReference type="RefSeq" id="WP_316017813.1">
    <property type="nucleotide sequence ID" value="NZ_JAWDID010000009.1"/>
</dbReference>
<sequence length="159" mass="16645">MAETMLARRAFLIGIAATTLAGCQTTAQTAPPVAIGAIRVDTGPLAAKGQSATAAMIKPMLERELASLRSGHGATLQVTVTGLYLTSYAGGQAVTMGNDTLESEARLIGADGREIARYPILAIMAPSSGGAWYRPDVNQRRIEALVASNAQWIRRYVGG</sequence>
<keyword evidence="3" id="KW-1185">Reference proteome</keyword>
<comment type="caution">
    <text evidence="2">The sequence shown here is derived from an EMBL/GenBank/DDBJ whole genome shotgun (WGS) entry which is preliminary data.</text>
</comment>
<feature type="chain" id="PRO_5046432899" evidence="1">
    <location>
        <begin position="22"/>
        <end position="159"/>
    </location>
</feature>
<organism evidence="2 3">
    <name type="scientific">Bosea rubneri</name>
    <dbReference type="NCBI Taxonomy" id="3075434"/>
    <lineage>
        <taxon>Bacteria</taxon>
        <taxon>Pseudomonadati</taxon>
        <taxon>Pseudomonadota</taxon>
        <taxon>Alphaproteobacteria</taxon>
        <taxon>Hyphomicrobiales</taxon>
        <taxon>Boseaceae</taxon>
        <taxon>Bosea</taxon>
    </lineage>
</organism>
<name>A0ABU3S590_9HYPH</name>
<protein>
    <submittedName>
        <fullName evidence="2">Uncharacterized protein</fullName>
    </submittedName>
</protein>
<evidence type="ECO:0000256" key="1">
    <source>
        <dbReference type="SAM" id="SignalP"/>
    </source>
</evidence>